<keyword evidence="5 9" id="KW-0472">Membrane</keyword>
<feature type="compositionally biased region" description="Low complexity" evidence="8">
    <location>
        <begin position="26"/>
        <end position="48"/>
    </location>
</feature>
<feature type="domain" description="MotA/TolQ/ExbB proton channel" evidence="11">
    <location>
        <begin position="345"/>
        <end position="461"/>
    </location>
</feature>
<name>A0ABU3B9M0_9GAMM</name>
<sequence length="489" mass="52081">MTVINNGWRLAALAAALWLAPVQAQDEPAPAGDAPSADAPAAPAPAAEPSEESVEQRLEEAFKREFAFLVEQKAQLERSLQDFRARASREVGQVKGRVDQLQSQLVAAQDRQNQAREELKLIQERTRSTSNAQQVLEGTFSQAESTLGDYGIEKLGGDDFAELGDDEKVRETFATARELIAERSEMRTTDGAFFTQDGSRIDGQLIKVGGIAAYGVSPDAAGVLAPAGGGRYKIWENAATDTVREIAQGASPAVLPLFLYESLDTSAEGSGAESVIEHIESGGTIAWIIMGLAGVALLLILVRIAFLARASSRTGQLEREVGALVREGRMDDAREACSRFKGSAARVVGSALRNMDRQREHLEDIISESILAESGHLNRFGAMILVIAAVSPLLGLLGTVTGMISTFDVITKFGTGDPKLLSGGISTALVTTELGLMVAIPTLLIGNVLSSWAERIKDSMEKAALRVTNLYHAGRDGTSPRMAHAGSPA</sequence>
<dbReference type="RefSeq" id="WP_311659526.1">
    <property type="nucleotide sequence ID" value="NZ_JAVRHY010000011.1"/>
</dbReference>
<keyword evidence="6" id="KW-0653">Protein transport</keyword>
<organism evidence="12 13">
    <name type="scientific">Spectribacter acetivorans</name>
    <dbReference type="NCBI Taxonomy" id="3075603"/>
    <lineage>
        <taxon>Bacteria</taxon>
        <taxon>Pseudomonadati</taxon>
        <taxon>Pseudomonadota</taxon>
        <taxon>Gammaproteobacteria</taxon>
        <taxon>Salinisphaerales</taxon>
        <taxon>Salinisphaeraceae</taxon>
        <taxon>Spectribacter</taxon>
    </lineage>
</organism>
<keyword evidence="2" id="KW-1003">Cell membrane</keyword>
<comment type="subcellular location">
    <subcellularLocation>
        <location evidence="1">Cell membrane</location>
        <topology evidence="1">Multi-pass membrane protein</topology>
    </subcellularLocation>
    <subcellularLocation>
        <location evidence="6">Membrane</location>
        <topology evidence="6">Multi-pass membrane protein</topology>
    </subcellularLocation>
</comment>
<keyword evidence="7" id="KW-0175">Coiled coil</keyword>
<evidence type="ECO:0000313" key="13">
    <source>
        <dbReference type="Proteomes" id="UP001259982"/>
    </source>
</evidence>
<evidence type="ECO:0000259" key="11">
    <source>
        <dbReference type="Pfam" id="PF01618"/>
    </source>
</evidence>
<evidence type="ECO:0000256" key="2">
    <source>
        <dbReference type="ARBA" id="ARBA00022475"/>
    </source>
</evidence>
<evidence type="ECO:0000256" key="9">
    <source>
        <dbReference type="SAM" id="Phobius"/>
    </source>
</evidence>
<feature type="transmembrane region" description="Helical" evidence="9">
    <location>
        <begin position="285"/>
        <end position="306"/>
    </location>
</feature>
<feature type="chain" id="PRO_5046235954" evidence="10">
    <location>
        <begin position="25"/>
        <end position="489"/>
    </location>
</feature>
<reference evidence="12 13" key="1">
    <citation type="submission" date="2023-09" db="EMBL/GenBank/DDBJ databases">
        <authorList>
            <person name="Rey-Velasco X."/>
        </authorList>
    </citation>
    <scope>NUCLEOTIDE SEQUENCE [LARGE SCALE GENOMIC DNA]</scope>
    <source>
        <strain evidence="12 13">P385</strain>
    </source>
</reference>
<gene>
    <name evidence="12" type="ORF">RM531_11890</name>
</gene>
<keyword evidence="10" id="KW-0732">Signal</keyword>
<feature type="coiled-coil region" evidence="7">
    <location>
        <begin position="66"/>
        <end position="125"/>
    </location>
</feature>
<evidence type="ECO:0000256" key="1">
    <source>
        <dbReference type="ARBA" id="ARBA00004651"/>
    </source>
</evidence>
<dbReference type="PANTHER" id="PTHR30625">
    <property type="entry name" value="PROTEIN TOLQ"/>
    <property type="match status" value="1"/>
</dbReference>
<comment type="similarity">
    <text evidence="6">Belongs to the exbB/tolQ family.</text>
</comment>
<evidence type="ECO:0000256" key="4">
    <source>
        <dbReference type="ARBA" id="ARBA00022989"/>
    </source>
</evidence>
<evidence type="ECO:0000256" key="7">
    <source>
        <dbReference type="SAM" id="Coils"/>
    </source>
</evidence>
<evidence type="ECO:0000256" key="10">
    <source>
        <dbReference type="SAM" id="SignalP"/>
    </source>
</evidence>
<keyword evidence="6" id="KW-0813">Transport</keyword>
<accession>A0ABU3B9M0</accession>
<evidence type="ECO:0000256" key="3">
    <source>
        <dbReference type="ARBA" id="ARBA00022692"/>
    </source>
</evidence>
<proteinExistence type="inferred from homology"/>
<dbReference type="InterPro" id="IPR002898">
    <property type="entry name" value="MotA_ExbB_proton_chnl"/>
</dbReference>
<feature type="transmembrane region" description="Helical" evidence="9">
    <location>
        <begin position="380"/>
        <end position="404"/>
    </location>
</feature>
<dbReference type="InterPro" id="IPR050790">
    <property type="entry name" value="ExbB/TolQ_transport"/>
</dbReference>
<feature type="transmembrane region" description="Helical" evidence="9">
    <location>
        <begin position="424"/>
        <end position="449"/>
    </location>
</feature>
<evidence type="ECO:0000313" key="12">
    <source>
        <dbReference type="EMBL" id="MDT0619176.1"/>
    </source>
</evidence>
<keyword evidence="3 9" id="KW-0812">Transmembrane</keyword>
<keyword evidence="13" id="KW-1185">Reference proteome</keyword>
<dbReference type="EMBL" id="JAVRHY010000011">
    <property type="protein sequence ID" value="MDT0619176.1"/>
    <property type="molecule type" value="Genomic_DNA"/>
</dbReference>
<protein>
    <submittedName>
        <fullName evidence="12">MotA/TolQ/ExbB proton channel family protein</fullName>
    </submittedName>
</protein>
<keyword evidence="4 9" id="KW-1133">Transmembrane helix</keyword>
<evidence type="ECO:0000256" key="6">
    <source>
        <dbReference type="RuleBase" id="RU004057"/>
    </source>
</evidence>
<comment type="caution">
    <text evidence="12">The sequence shown here is derived from an EMBL/GenBank/DDBJ whole genome shotgun (WGS) entry which is preliminary data.</text>
</comment>
<evidence type="ECO:0000256" key="8">
    <source>
        <dbReference type="SAM" id="MobiDB-lite"/>
    </source>
</evidence>
<feature type="signal peptide" evidence="10">
    <location>
        <begin position="1"/>
        <end position="24"/>
    </location>
</feature>
<feature type="region of interest" description="Disordered" evidence="8">
    <location>
        <begin position="26"/>
        <end position="56"/>
    </location>
</feature>
<dbReference type="PANTHER" id="PTHR30625:SF11">
    <property type="entry name" value="MOTA_TOLQ_EXBB PROTON CHANNEL DOMAIN-CONTAINING PROTEIN"/>
    <property type="match status" value="1"/>
</dbReference>
<evidence type="ECO:0000256" key="5">
    <source>
        <dbReference type="ARBA" id="ARBA00023136"/>
    </source>
</evidence>
<dbReference type="Proteomes" id="UP001259982">
    <property type="component" value="Unassembled WGS sequence"/>
</dbReference>
<dbReference type="Pfam" id="PF01618">
    <property type="entry name" value="MotA_ExbB"/>
    <property type="match status" value="1"/>
</dbReference>